<feature type="domain" description="3-hydroxyacyl-CoA dehydrogenase C-terminal" evidence="13">
    <location>
        <begin position="483"/>
        <end position="575"/>
    </location>
</feature>
<dbReference type="CDD" id="cd06558">
    <property type="entry name" value="crotonase-like"/>
    <property type="match status" value="1"/>
</dbReference>
<reference evidence="15 16" key="1">
    <citation type="submission" date="2023-10" db="EMBL/GenBank/DDBJ databases">
        <title>Bacteria for the degradation of biodegradable plastic PBAT(Polybutylene adipate terephthalate).</title>
        <authorList>
            <person name="Weon H.-Y."/>
            <person name="Yeon J."/>
        </authorList>
    </citation>
    <scope>NUCLEOTIDE SEQUENCE [LARGE SCALE GENOMIC DNA]</scope>
    <source>
        <strain evidence="15 16">SBD 7-3</strain>
    </source>
</reference>
<evidence type="ECO:0000256" key="3">
    <source>
        <dbReference type="ARBA" id="ARBA00022832"/>
    </source>
</evidence>
<dbReference type="Pfam" id="PF02737">
    <property type="entry name" value="3HCDH_N"/>
    <property type="match status" value="1"/>
</dbReference>
<sequence length="702" mass="74834">MSNQPTSTQYDVRGSVAVVTLNNPPVNGLGYGLRSGIVAGLDKALADPKVTAIVLIGSDRAFSGGADVKEFGTANAGKSPNLPDVIKALENSPKPVVAAIGGMALGGGLELAMGAHFRVAKGDANLGLPEVKLGLLPGAGGTQRLPRLIGLEAALNMIVSGAPVPAKKFEGSPLIDAIIEGDLLDGALKFAEKAVADKLPLKRARDLKVKPVAPGTEAFLQFARNTVGATSKNFPAPLKCVEAVAAATTKPFDEGLKYERELFQALMLTNESRALRHIFNAERAAAKIPDVPEDTKLRDIKKVGMIGAGTMGVGITMNFINVGIPVVLLEMKQEALDKGLKTIRTNYENSAKKGKITPAQIEERMALITPTLTYDGFKDVDLVIEAVFESMEVKEQVFKTLDEVCKPGAILASNTSALNLDKIAAFTKRPQDVVGLHFFSPANVMRLLEVVRGEKTAKDVLATSMALAKKIKKMPVVSGVCDGFIGNRIVARYGAAANEALNAGASPQQIDKALEKFGLAMGIYRMGDLAGLDIGYAGRKRRKEANPEAYIPIVADRLAEAGRFGQKTGAGFYKYEPGKRDAIPDPAVDKIIEDFRKERGMTARKVSDEEIIERCIYAMVNEGARIVEEGIAARASDIDVVYLNGYGFPAHRGGPMLYADTVGLANVVRALRRIAAEPGADAKFWEPAPLLVKLAEEGKTFS</sequence>
<dbReference type="Gene3D" id="1.10.1040.50">
    <property type="match status" value="1"/>
</dbReference>
<evidence type="ECO:0000313" key="16">
    <source>
        <dbReference type="Proteomes" id="UP001303946"/>
    </source>
</evidence>
<dbReference type="PANTHER" id="PTHR23309:SF51">
    <property type="entry name" value="3-HYDROXYACYL-COA DEHYDROGENASE-RELATED"/>
    <property type="match status" value="1"/>
</dbReference>
<keyword evidence="8" id="KW-0576">Peroxisome</keyword>
<evidence type="ECO:0000256" key="9">
    <source>
        <dbReference type="ARBA" id="ARBA00023235"/>
    </source>
</evidence>
<dbReference type="InterPro" id="IPR006176">
    <property type="entry name" value="3-OHacyl-CoA_DH_NAD-bd"/>
</dbReference>
<dbReference type="Gene3D" id="3.40.50.720">
    <property type="entry name" value="NAD(P)-binding Rossmann-like Domain"/>
    <property type="match status" value="1"/>
</dbReference>
<evidence type="ECO:0000256" key="6">
    <source>
        <dbReference type="ARBA" id="ARBA00023027"/>
    </source>
</evidence>
<keyword evidence="11" id="KW-0511">Multifunctional enzyme</keyword>
<accession>A0ABZ0CXA7</accession>
<keyword evidence="9" id="KW-0413">Isomerase</keyword>
<evidence type="ECO:0000256" key="12">
    <source>
        <dbReference type="ARBA" id="ARBA00049556"/>
    </source>
</evidence>
<keyword evidence="6" id="KW-0520">NAD</keyword>
<dbReference type="Proteomes" id="UP001303946">
    <property type="component" value="Chromosome"/>
</dbReference>
<gene>
    <name evidence="15" type="ORF">RXV79_22155</name>
</gene>
<dbReference type="PANTHER" id="PTHR23309">
    <property type="entry name" value="3-HYDROXYACYL-COA DEHYROGENASE"/>
    <property type="match status" value="1"/>
</dbReference>
<keyword evidence="16" id="KW-1185">Reference proteome</keyword>
<protein>
    <submittedName>
        <fullName evidence="15">3-hydroxyacyl-CoA dehydrogenase NAD-binding domain-containing protein</fullName>
    </submittedName>
</protein>
<keyword evidence="4" id="KW-0442">Lipid degradation</keyword>
<dbReference type="Pfam" id="PF00725">
    <property type="entry name" value="3HCDH"/>
    <property type="match status" value="2"/>
</dbReference>
<dbReference type="InterPro" id="IPR036291">
    <property type="entry name" value="NAD(P)-bd_dom_sf"/>
</dbReference>
<dbReference type="Pfam" id="PF00378">
    <property type="entry name" value="ECH_1"/>
    <property type="match status" value="1"/>
</dbReference>
<comment type="subcellular location">
    <subcellularLocation>
        <location evidence="1">Peroxisome</location>
    </subcellularLocation>
</comment>
<evidence type="ECO:0000256" key="2">
    <source>
        <dbReference type="ARBA" id="ARBA00005005"/>
    </source>
</evidence>
<keyword evidence="7" id="KW-0443">Lipid metabolism</keyword>
<name>A0ABZ0CXA7_9BURK</name>
<evidence type="ECO:0000256" key="1">
    <source>
        <dbReference type="ARBA" id="ARBA00004275"/>
    </source>
</evidence>
<evidence type="ECO:0000256" key="7">
    <source>
        <dbReference type="ARBA" id="ARBA00023098"/>
    </source>
</evidence>
<keyword evidence="5" id="KW-0560">Oxidoreductase</keyword>
<evidence type="ECO:0000259" key="13">
    <source>
        <dbReference type="Pfam" id="PF00725"/>
    </source>
</evidence>
<dbReference type="InterPro" id="IPR001753">
    <property type="entry name" value="Enoyl-CoA_hydra/iso"/>
</dbReference>
<comment type="catalytic activity">
    <reaction evidence="12">
        <text>a (3S)-3-hydroxyacyl-CoA + NAD(+) = a 3-oxoacyl-CoA + NADH + H(+)</text>
        <dbReference type="Rhea" id="RHEA:22432"/>
        <dbReference type="ChEBI" id="CHEBI:15378"/>
        <dbReference type="ChEBI" id="CHEBI:57318"/>
        <dbReference type="ChEBI" id="CHEBI:57540"/>
        <dbReference type="ChEBI" id="CHEBI:57945"/>
        <dbReference type="ChEBI" id="CHEBI:90726"/>
        <dbReference type="EC" id="1.1.1.35"/>
    </reaction>
</comment>
<feature type="domain" description="3-hydroxyacyl-CoA dehydrogenase NAD binding" evidence="14">
    <location>
        <begin position="302"/>
        <end position="478"/>
    </location>
</feature>
<dbReference type="EMBL" id="CP136336">
    <property type="protein sequence ID" value="WOB07602.1"/>
    <property type="molecule type" value="Genomic_DNA"/>
</dbReference>
<feature type="domain" description="3-hydroxyacyl-CoA dehydrogenase C-terminal" evidence="13">
    <location>
        <begin position="611"/>
        <end position="699"/>
    </location>
</feature>
<dbReference type="SUPFAM" id="SSF48179">
    <property type="entry name" value="6-phosphogluconate dehydrogenase C-terminal domain-like"/>
    <property type="match status" value="2"/>
</dbReference>
<dbReference type="Gene3D" id="3.90.226.10">
    <property type="entry name" value="2-enoyl-CoA Hydratase, Chain A, domain 1"/>
    <property type="match status" value="1"/>
</dbReference>
<evidence type="ECO:0000313" key="15">
    <source>
        <dbReference type="EMBL" id="WOB07602.1"/>
    </source>
</evidence>
<evidence type="ECO:0000256" key="4">
    <source>
        <dbReference type="ARBA" id="ARBA00022963"/>
    </source>
</evidence>
<evidence type="ECO:0000256" key="8">
    <source>
        <dbReference type="ARBA" id="ARBA00023140"/>
    </source>
</evidence>
<dbReference type="InterPro" id="IPR029045">
    <property type="entry name" value="ClpP/crotonase-like_dom_sf"/>
</dbReference>
<proteinExistence type="predicted"/>
<dbReference type="SUPFAM" id="SSF51735">
    <property type="entry name" value="NAD(P)-binding Rossmann-fold domains"/>
    <property type="match status" value="1"/>
</dbReference>
<dbReference type="SUPFAM" id="SSF52096">
    <property type="entry name" value="ClpP/crotonase"/>
    <property type="match status" value="1"/>
</dbReference>
<comment type="pathway">
    <text evidence="2">Lipid metabolism; fatty acid beta-oxidation.</text>
</comment>
<dbReference type="InterPro" id="IPR006108">
    <property type="entry name" value="3HC_DH_C"/>
</dbReference>
<evidence type="ECO:0000256" key="11">
    <source>
        <dbReference type="ARBA" id="ARBA00023268"/>
    </source>
</evidence>
<dbReference type="RefSeq" id="WP_316700260.1">
    <property type="nucleotide sequence ID" value="NZ_CP136336.1"/>
</dbReference>
<organism evidence="15 16">
    <name type="scientific">Piscinibacter gummiphilus</name>
    <dbReference type="NCBI Taxonomy" id="946333"/>
    <lineage>
        <taxon>Bacteria</taxon>
        <taxon>Pseudomonadati</taxon>
        <taxon>Pseudomonadota</taxon>
        <taxon>Betaproteobacteria</taxon>
        <taxon>Burkholderiales</taxon>
        <taxon>Sphaerotilaceae</taxon>
        <taxon>Piscinibacter</taxon>
    </lineage>
</organism>
<evidence type="ECO:0000259" key="14">
    <source>
        <dbReference type="Pfam" id="PF02737"/>
    </source>
</evidence>
<evidence type="ECO:0000256" key="10">
    <source>
        <dbReference type="ARBA" id="ARBA00023239"/>
    </source>
</evidence>
<keyword evidence="10" id="KW-0456">Lyase</keyword>
<evidence type="ECO:0000256" key="5">
    <source>
        <dbReference type="ARBA" id="ARBA00023002"/>
    </source>
</evidence>
<dbReference type="InterPro" id="IPR008927">
    <property type="entry name" value="6-PGluconate_DH-like_C_sf"/>
</dbReference>
<keyword evidence="3" id="KW-0276">Fatty acid metabolism</keyword>